<feature type="compositionally biased region" description="Low complexity" evidence="1">
    <location>
        <begin position="418"/>
        <end position="431"/>
    </location>
</feature>
<gene>
    <name evidence="2" type="ORF">Cvel_28366</name>
</gene>
<feature type="compositionally biased region" description="Basic residues" evidence="1">
    <location>
        <begin position="499"/>
        <end position="510"/>
    </location>
</feature>
<feature type="non-terminal residue" evidence="2">
    <location>
        <position position="1"/>
    </location>
</feature>
<feature type="region of interest" description="Disordered" evidence="1">
    <location>
        <begin position="146"/>
        <end position="173"/>
    </location>
</feature>
<name>A0A0G4HK33_9ALVE</name>
<dbReference type="VEuPathDB" id="CryptoDB:Cvel_28366"/>
<protein>
    <submittedName>
        <fullName evidence="2">Uncharacterized protein</fullName>
    </submittedName>
</protein>
<dbReference type="AlphaFoldDB" id="A0A0G4HK33"/>
<sequence length="966" mass="100407">GGGGTRSVLNVSASTVGGGANGGLAASAGGKGKGTKDSLYLMDLDEAVAVVNEAGVLKHQSEDTRRQLCEHWRNQTLRLCRPLARAFWHPEPPPGMLHRGKDAKVHGKAQQSSRAGGLGERMTLRERNASHWKQWNAAVGGGFRRAPSHVPTGQGGGSLPGASPGVSPTSGPLGAFPAELLEANGVPVGGGVEAMDEVGGDGHHQQTRKGGLWMRGTSKSAHANHSAAAVSNRSKAEKLGLIRKPTRGGVSAGGGSTSPRKAPRAFDDSQSGLPTFFERTASLLFQRRRPRPLAVTRIKMEGLRYRIGNSWGLVDVHASLDSETARQTIQTLSKGQLVRVRPKNSNSSSSKGLAGGRGRRREEKKEETDPSTLENPSVFAVAAAAAAHARQALHHFGSGHTVGGSTAALGGDRGGSGDPSSSSSSSAAAAGDEGGGLLSFPEALQGLLEADLLSEVYDSDDMFGLLSSEDEAPDTKVPKLGSGGVVKDKRGSASGTRGGRGRGRGVRGGRVRATLSGASGRSLASDSVKSSTGGGRGGRGRGGLEVSGVVRGKRGRGASSVSKRGRGRGLKGIIPKEEDEDVEMGVEGEEQYDEDVEDEDVEENEGEEEEEEAVISKRPHGGPVSLQTLVKRRAILVKDEGDVLHLSSLVSSSSKRGGTSLAERGGVKRGRARGKGVDRAGHKRSSSSAAASVGTEDGGGRGRGRGKNVLSGRGGEGVGGKRGSNSRGGRGGRGMTVEMDDRTASGIRKPPISNSASKSSLLAVPVAKTKGRPRKVRSGDVESSRVGPSESAASSLGPSVASSSRIDGSGGRGRGRGKKGLKGGGSVGRGGVVRGGGRGGRQNQWGANTIEVKVGGKKGKAKAKAKNHKRIVSESSSSSEEGEEEEEEEEEEEDEEEEEGEEEEEEEEEDEDEEEEEEYEEPASKRLRTRGGAVFGRGGSELEEADSEEVSEEGEEEEEEEEEEED</sequence>
<feature type="compositionally biased region" description="Acidic residues" evidence="1">
    <location>
        <begin position="941"/>
        <end position="966"/>
    </location>
</feature>
<feature type="compositionally biased region" description="Low complexity" evidence="1">
    <location>
        <begin position="218"/>
        <end position="233"/>
    </location>
</feature>
<organism evidence="2">
    <name type="scientific">Chromera velia CCMP2878</name>
    <dbReference type="NCBI Taxonomy" id="1169474"/>
    <lineage>
        <taxon>Eukaryota</taxon>
        <taxon>Sar</taxon>
        <taxon>Alveolata</taxon>
        <taxon>Colpodellida</taxon>
        <taxon>Chromeraceae</taxon>
        <taxon>Chromera</taxon>
    </lineage>
</organism>
<reference evidence="2" key="1">
    <citation type="submission" date="2014-11" db="EMBL/GenBank/DDBJ databases">
        <authorList>
            <person name="Otto D Thomas"/>
            <person name="Naeem Raeece"/>
        </authorList>
    </citation>
    <scope>NUCLEOTIDE SEQUENCE</scope>
</reference>
<proteinExistence type="predicted"/>
<evidence type="ECO:0000313" key="2">
    <source>
        <dbReference type="EMBL" id="CEM44449.1"/>
    </source>
</evidence>
<accession>A0A0G4HK33</accession>
<feature type="compositionally biased region" description="Low complexity" evidence="1">
    <location>
        <begin position="791"/>
        <end position="804"/>
    </location>
</feature>
<feature type="region of interest" description="Disordered" evidence="1">
    <location>
        <begin position="1"/>
        <end position="33"/>
    </location>
</feature>
<feature type="compositionally biased region" description="Acidic residues" evidence="1">
    <location>
        <begin position="577"/>
        <end position="613"/>
    </location>
</feature>
<feature type="compositionally biased region" description="Gly residues" evidence="1">
    <location>
        <begin position="712"/>
        <end position="734"/>
    </location>
</feature>
<feature type="compositionally biased region" description="Gly residues" evidence="1">
    <location>
        <begin position="822"/>
        <end position="840"/>
    </location>
</feature>
<feature type="region of interest" description="Disordered" evidence="1">
    <location>
        <begin position="467"/>
        <end position="623"/>
    </location>
</feature>
<feature type="region of interest" description="Disordered" evidence="1">
    <location>
        <begin position="647"/>
        <end position="966"/>
    </location>
</feature>
<feature type="compositionally biased region" description="Polar residues" evidence="1">
    <location>
        <begin position="516"/>
        <end position="525"/>
    </location>
</feature>
<feature type="compositionally biased region" description="Gly residues" evidence="1">
    <location>
        <begin position="532"/>
        <end position="545"/>
    </location>
</feature>
<feature type="compositionally biased region" description="Basic residues" evidence="1">
    <location>
        <begin position="855"/>
        <end position="870"/>
    </location>
</feature>
<evidence type="ECO:0000256" key="1">
    <source>
        <dbReference type="SAM" id="MobiDB-lite"/>
    </source>
</evidence>
<feature type="region of interest" description="Disordered" evidence="1">
    <location>
        <begin position="404"/>
        <end position="434"/>
    </location>
</feature>
<feature type="region of interest" description="Disordered" evidence="1">
    <location>
        <begin position="199"/>
        <end position="272"/>
    </location>
</feature>
<dbReference type="EMBL" id="CDMZ01002934">
    <property type="protein sequence ID" value="CEM44449.1"/>
    <property type="molecule type" value="Genomic_DNA"/>
</dbReference>
<feature type="region of interest" description="Disordered" evidence="1">
    <location>
        <begin position="334"/>
        <end position="376"/>
    </location>
</feature>
<feature type="compositionally biased region" description="Acidic residues" evidence="1">
    <location>
        <begin position="880"/>
        <end position="921"/>
    </location>
</feature>